<protein>
    <recommendedName>
        <fullName evidence="4">Macrofage activating glyco protein</fullName>
    </recommendedName>
</protein>
<evidence type="ECO:0000256" key="1">
    <source>
        <dbReference type="SAM" id="MobiDB-lite"/>
    </source>
</evidence>
<dbReference type="AlphaFoldDB" id="A0A165CZM5"/>
<feature type="compositionally biased region" description="Low complexity" evidence="1">
    <location>
        <begin position="337"/>
        <end position="373"/>
    </location>
</feature>
<feature type="non-terminal residue" evidence="2">
    <location>
        <position position="373"/>
    </location>
</feature>
<dbReference type="OrthoDB" id="2564904at2759"/>
<evidence type="ECO:0000313" key="3">
    <source>
        <dbReference type="Proteomes" id="UP000077266"/>
    </source>
</evidence>
<feature type="region of interest" description="Disordered" evidence="1">
    <location>
        <begin position="330"/>
        <end position="373"/>
    </location>
</feature>
<keyword evidence="3" id="KW-1185">Reference proteome</keyword>
<dbReference type="STRING" id="1314781.A0A165CZM5"/>
<evidence type="ECO:0000313" key="2">
    <source>
        <dbReference type="EMBL" id="KZV83511.1"/>
    </source>
</evidence>
<sequence length="373" mass="38401">MHQSRSAHCSLSSIMLCDFMNAGASDDSLRSLDVLDFDAASSLLPSVPLFNQNMLRLAVVAVVAASSVLAQPDGPAPALNADPTDTNNPRLVGKKFPFNALPYMADTTSSPRGTQTGYNICNSTTQNQQSLCQTLIVNSLADFCLWAPPTLNPIGNAEGEVVAWCTQPTHGARLIPAGAITGAQFIKTPSYIEVTGIIKQELLNIPTDDAGGELDSGGQDNRGNPIGGLVYSNNLPHSTGQVTQSRVWHEFIGSQAFCMKFCDDQAPNAAGICRHTLDTVGCNTNVPASYVDGVFLSCEGDDQAPVQVGVTAIPSSSNCQTLTSSVLWPNLPGGSGSSTSTSSGSAPTSPGGTASSGGSPSGSNTGSASSPTS</sequence>
<dbReference type="Proteomes" id="UP000077266">
    <property type="component" value="Unassembled WGS sequence"/>
</dbReference>
<proteinExistence type="predicted"/>
<evidence type="ECO:0008006" key="4">
    <source>
        <dbReference type="Google" id="ProtNLM"/>
    </source>
</evidence>
<name>A0A165CZM5_EXIGL</name>
<dbReference type="InParanoid" id="A0A165CZM5"/>
<gene>
    <name evidence="2" type="ORF">EXIGLDRAFT_842877</name>
</gene>
<accession>A0A165CZM5</accession>
<reference evidence="2 3" key="1">
    <citation type="journal article" date="2016" name="Mol. Biol. Evol.">
        <title>Comparative Genomics of Early-Diverging Mushroom-Forming Fungi Provides Insights into the Origins of Lignocellulose Decay Capabilities.</title>
        <authorList>
            <person name="Nagy L.G."/>
            <person name="Riley R."/>
            <person name="Tritt A."/>
            <person name="Adam C."/>
            <person name="Daum C."/>
            <person name="Floudas D."/>
            <person name="Sun H."/>
            <person name="Yadav J.S."/>
            <person name="Pangilinan J."/>
            <person name="Larsson K.H."/>
            <person name="Matsuura K."/>
            <person name="Barry K."/>
            <person name="Labutti K."/>
            <person name="Kuo R."/>
            <person name="Ohm R.A."/>
            <person name="Bhattacharya S.S."/>
            <person name="Shirouzu T."/>
            <person name="Yoshinaga Y."/>
            <person name="Martin F.M."/>
            <person name="Grigoriev I.V."/>
            <person name="Hibbett D.S."/>
        </authorList>
    </citation>
    <scope>NUCLEOTIDE SEQUENCE [LARGE SCALE GENOMIC DNA]</scope>
    <source>
        <strain evidence="2 3">HHB12029</strain>
    </source>
</reference>
<dbReference type="EMBL" id="KV426267">
    <property type="protein sequence ID" value="KZV83511.1"/>
    <property type="molecule type" value="Genomic_DNA"/>
</dbReference>
<organism evidence="2 3">
    <name type="scientific">Exidia glandulosa HHB12029</name>
    <dbReference type="NCBI Taxonomy" id="1314781"/>
    <lineage>
        <taxon>Eukaryota</taxon>
        <taxon>Fungi</taxon>
        <taxon>Dikarya</taxon>
        <taxon>Basidiomycota</taxon>
        <taxon>Agaricomycotina</taxon>
        <taxon>Agaricomycetes</taxon>
        <taxon>Auriculariales</taxon>
        <taxon>Exidiaceae</taxon>
        <taxon>Exidia</taxon>
    </lineage>
</organism>